<dbReference type="SUPFAM" id="SSF55979">
    <property type="entry name" value="DNA clamp"/>
    <property type="match status" value="1"/>
</dbReference>
<dbReference type="RefSeq" id="YP_010675243.1">
    <property type="nucleotide sequence ID" value="NC_071001.1"/>
</dbReference>
<evidence type="ECO:0008006" key="3">
    <source>
        <dbReference type="Google" id="ProtNLM"/>
    </source>
</evidence>
<keyword evidence="2" id="KW-1185">Reference proteome</keyword>
<dbReference type="GeneID" id="77951566"/>
<dbReference type="Proteomes" id="UP000594422">
    <property type="component" value="Segment"/>
</dbReference>
<dbReference type="EMBL" id="MW057861">
    <property type="protein sequence ID" value="QPI18456.1"/>
    <property type="molecule type" value="Genomic_DNA"/>
</dbReference>
<dbReference type="KEGG" id="vg:77951566"/>
<organism evidence="1 2">
    <name type="scientific">Providencia phage PSTCR7</name>
    <dbReference type="NCBI Taxonomy" id="2783549"/>
    <lineage>
        <taxon>Viruses</taxon>
        <taxon>Duplodnaviria</taxon>
        <taxon>Heunggongvirae</taxon>
        <taxon>Uroviricota</taxon>
        <taxon>Caudoviricetes</taxon>
        <taxon>Craquatrovirus</taxon>
        <taxon>Craquatrovirus PSTCR7</taxon>
    </lineage>
</organism>
<proteinExistence type="predicted"/>
<dbReference type="Gene3D" id="3.10.150.10">
    <property type="entry name" value="DNA Polymerase III, subunit A, domain 2"/>
    <property type="match status" value="1"/>
</dbReference>
<dbReference type="InterPro" id="IPR046938">
    <property type="entry name" value="DNA_clamp_sf"/>
</dbReference>
<evidence type="ECO:0000313" key="1">
    <source>
        <dbReference type="EMBL" id="QPI18456.1"/>
    </source>
</evidence>
<dbReference type="Gene3D" id="3.70.10.10">
    <property type="match status" value="1"/>
</dbReference>
<protein>
    <recommendedName>
        <fullName evidence="3">DNA polymerase beta subunit</fullName>
    </recommendedName>
</protein>
<reference evidence="1 2" key="1">
    <citation type="submission" date="2020-10" db="EMBL/GenBank/DDBJ databases">
        <title>Novel bacteriophages targeting Providencia spp. as potential agents for phage therapy.</title>
        <authorList>
            <person name="Rakov C."/>
            <person name="Alkalay-Oren S."/>
            <person name="Coppenhagen-Glazer S."/>
            <person name="Hazan R."/>
        </authorList>
    </citation>
    <scope>NUCLEOTIDE SEQUENCE [LARGE SCALE GENOMIC DNA]</scope>
</reference>
<sequence>MINDLLQSLKFVKGSVASKEFVEGLTHFKIEDGFVRGFNGTFALCAPVDTDLNCTPHALDLVKAIEKCEDAVQMTMLPNGKLNIKSGKFKVNINTLDKLTPHVVPEGEQFVINGHVFMQALNSLKPFISTDASRPWSCGVLVTPTSAYATNNVTAAEYWLGNGFPHNFVLPSQAVRELLKIKEEPIGCTLSDTSVTFHFEGDRWLRTQLLHAEEWPDLSKIIDGEFNYKVVDSTLFDALDSIKPFADKNANAYIENGTVRTHFDESEGASYNINDSSIQGVWRIEILQSLKGVAEQIHFGYPGKSSFIAQNLRGVFMGIRI</sequence>
<evidence type="ECO:0000313" key="2">
    <source>
        <dbReference type="Proteomes" id="UP000594422"/>
    </source>
</evidence>
<accession>A0A7S9XF54</accession>
<name>A0A7S9XF54_9CAUD</name>